<accession>A0A8A4TY59</accession>
<sequence>MSQPPAHPFQDPPVPQAGYREETSPGQTARPHEPEPRPKITGLDVNGAASRPPTGHHDPHEPDPDPKPTGLDLHAED</sequence>
<dbReference type="EMBL" id="CP071793">
    <property type="protein sequence ID" value="QTD51465.1"/>
    <property type="molecule type" value="Genomic_DNA"/>
</dbReference>
<proteinExistence type="predicted"/>
<keyword evidence="3" id="KW-1185">Reference proteome</keyword>
<dbReference type="AlphaFoldDB" id="A0A8A4TY59"/>
<evidence type="ECO:0000256" key="1">
    <source>
        <dbReference type="SAM" id="MobiDB-lite"/>
    </source>
</evidence>
<protein>
    <submittedName>
        <fullName evidence="2">Uncharacterized protein</fullName>
    </submittedName>
</protein>
<gene>
    <name evidence="2" type="ORF">J3U87_03260</name>
</gene>
<dbReference type="KEGG" id="scor:J3U87_03260"/>
<organism evidence="2 3">
    <name type="scientific">Sulfidibacter corallicola</name>
    <dbReference type="NCBI Taxonomy" id="2818388"/>
    <lineage>
        <taxon>Bacteria</taxon>
        <taxon>Pseudomonadati</taxon>
        <taxon>Acidobacteriota</taxon>
        <taxon>Holophagae</taxon>
        <taxon>Acanthopleuribacterales</taxon>
        <taxon>Acanthopleuribacteraceae</taxon>
        <taxon>Sulfidibacter</taxon>
    </lineage>
</organism>
<evidence type="ECO:0000313" key="2">
    <source>
        <dbReference type="EMBL" id="QTD51465.1"/>
    </source>
</evidence>
<dbReference type="RefSeq" id="WP_237381593.1">
    <property type="nucleotide sequence ID" value="NZ_CP071793.1"/>
</dbReference>
<feature type="compositionally biased region" description="Basic and acidic residues" evidence="1">
    <location>
        <begin position="55"/>
        <end position="66"/>
    </location>
</feature>
<dbReference type="Proteomes" id="UP000663929">
    <property type="component" value="Chromosome"/>
</dbReference>
<reference evidence="2" key="1">
    <citation type="submission" date="2021-03" db="EMBL/GenBank/DDBJ databases">
        <title>Acanthopleuribacteraceae sp. M133.</title>
        <authorList>
            <person name="Wang G."/>
        </authorList>
    </citation>
    <scope>NUCLEOTIDE SEQUENCE</scope>
    <source>
        <strain evidence="2">M133</strain>
    </source>
</reference>
<evidence type="ECO:0000313" key="3">
    <source>
        <dbReference type="Proteomes" id="UP000663929"/>
    </source>
</evidence>
<name>A0A8A4TY59_SULCO</name>
<feature type="region of interest" description="Disordered" evidence="1">
    <location>
        <begin position="1"/>
        <end position="77"/>
    </location>
</feature>
<feature type="compositionally biased region" description="Pro residues" evidence="1">
    <location>
        <begin position="1"/>
        <end position="15"/>
    </location>
</feature>